<evidence type="ECO:0000313" key="3">
    <source>
        <dbReference type="Proteomes" id="UP000824088"/>
    </source>
</evidence>
<gene>
    <name evidence="2" type="ORF">IAD51_04140</name>
</gene>
<evidence type="ECO:0000313" key="2">
    <source>
        <dbReference type="EMBL" id="HIU21404.1"/>
    </source>
</evidence>
<keyword evidence="1" id="KW-0812">Transmembrane</keyword>
<reference evidence="2" key="2">
    <citation type="journal article" date="2021" name="PeerJ">
        <title>Extensive microbial diversity within the chicken gut microbiome revealed by metagenomics and culture.</title>
        <authorList>
            <person name="Gilroy R."/>
            <person name="Ravi A."/>
            <person name="Getino M."/>
            <person name="Pursley I."/>
            <person name="Horton D.L."/>
            <person name="Alikhan N.F."/>
            <person name="Baker D."/>
            <person name="Gharbi K."/>
            <person name="Hall N."/>
            <person name="Watson M."/>
            <person name="Adriaenssens E.M."/>
            <person name="Foster-Nyarko E."/>
            <person name="Jarju S."/>
            <person name="Secka A."/>
            <person name="Antonio M."/>
            <person name="Oren A."/>
            <person name="Chaudhuri R.R."/>
            <person name="La Ragione R."/>
            <person name="Hildebrand F."/>
            <person name="Pallen M.J."/>
        </authorList>
    </citation>
    <scope>NUCLEOTIDE SEQUENCE</scope>
    <source>
        <strain evidence="2">1063</strain>
    </source>
</reference>
<feature type="transmembrane region" description="Helical" evidence="1">
    <location>
        <begin position="48"/>
        <end position="67"/>
    </location>
</feature>
<keyword evidence="1" id="KW-0472">Membrane</keyword>
<reference evidence="2" key="1">
    <citation type="submission" date="2020-10" db="EMBL/GenBank/DDBJ databases">
        <authorList>
            <person name="Gilroy R."/>
        </authorList>
    </citation>
    <scope>NUCLEOTIDE SEQUENCE</scope>
    <source>
        <strain evidence="2">1063</strain>
    </source>
</reference>
<evidence type="ECO:0000256" key="1">
    <source>
        <dbReference type="SAM" id="Phobius"/>
    </source>
</evidence>
<accession>A0A9D1HSA8</accession>
<dbReference type="EMBL" id="DVMN01000072">
    <property type="protein sequence ID" value="HIU21404.1"/>
    <property type="molecule type" value="Genomic_DNA"/>
</dbReference>
<keyword evidence="1" id="KW-1133">Transmembrane helix</keyword>
<sequence>MSFRMFFGWVKTLIIAVVALAGAAIIVLDAVMISGVNAAFATANVTVAAVSLAAAALIDVFALLLLFNSRYKLRDDSLYALLGVFGDEVAYNDIHRISVNAVTYEIFVAWRKDGEGAETVTRLNLTEKDARAMLPELERRCAFAVAETFTPPEKKGRKK</sequence>
<dbReference type="Proteomes" id="UP000824088">
    <property type="component" value="Unassembled WGS sequence"/>
</dbReference>
<name>A0A9D1HSA8_9FIRM</name>
<organism evidence="2 3">
    <name type="scientific">Candidatus Limadaptatus stercorigallinarum</name>
    <dbReference type="NCBI Taxonomy" id="2840845"/>
    <lineage>
        <taxon>Bacteria</taxon>
        <taxon>Bacillati</taxon>
        <taxon>Bacillota</taxon>
        <taxon>Clostridia</taxon>
        <taxon>Eubacteriales</taxon>
        <taxon>Candidatus Limadaptatus</taxon>
    </lineage>
</organism>
<proteinExistence type="predicted"/>
<dbReference type="AlphaFoldDB" id="A0A9D1HSA8"/>
<comment type="caution">
    <text evidence="2">The sequence shown here is derived from an EMBL/GenBank/DDBJ whole genome shotgun (WGS) entry which is preliminary data.</text>
</comment>
<protein>
    <submittedName>
        <fullName evidence="2">Uncharacterized protein</fullName>
    </submittedName>
</protein>